<dbReference type="InterPro" id="IPR011989">
    <property type="entry name" value="ARM-like"/>
</dbReference>
<dbReference type="Gene3D" id="1.25.10.10">
    <property type="entry name" value="Leucine-rich Repeat Variant"/>
    <property type="match status" value="1"/>
</dbReference>
<evidence type="ECO:0000313" key="1">
    <source>
        <dbReference type="EMBL" id="VWO98859.1"/>
    </source>
</evidence>
<dbReference type="SUPFAM" id="SSF48371">
    <property type="entry name" value="ARM repeat"/>
    <property type="match status" value="1"/>
</dbReference>
<dbReference type="AlphaFoldDB" id="A0A5K1K1B0"/>
<reference evidence="1" key="1">
    <citation type="submission" date="2019-10" db="EMBL/GenBank/DDBJ databases">
        <authorList>
            <person name="Nor Muhammad N."/>
        </authorList>
    </citation>
    <scope>NUCLEOTIDE SEQUENCE</scope>
</reference>
<organism evidence="1">
    <name type="scientific">Ganoderma boninense</name>
    <dbReference type="NCBI Taxonomy" id="34458"/>
    <lineage>
        <taxon>Eukaryota</taxon>
        <taxon>Fungi</taxon>
        <taxon>Dikarya</taxon>
        <taxon>Basidiomycota</taxon>
        <taxon>Agaricomycotina</taxon>
        <taxon>Agaricomycetes</taxon>
        <taxon>Polyporales</taxon>
        <taxon>Polyporaceae</taxon>
        <taxon>Ganoderma</taxon>
    </lineage>
</organism>
<gene>
    <name evidence="1" type="primary">I1RQC1</name>
</gene>
<name>A0A5K1K1B0_9APHY</name>
<protein>
    <submittedName>
        <fullName evidence="1">BHLH domain-containing protein</fullName>
    </submittedName>
</protein>
<proteinExistence type="predicted"/>
<accession>A0A5K1K1B0</accession>
<dbReference type="InterPro" id="IPR016024">
    <property type="entry name" value="ARM-type_fold"/>
</dbReference>
<sequence>MEGILDFSKEFDVSLMDRVVMAFYSGAGQEQQLSQQVLTQFQDNPDAWTRVPDILERSSFPQTKVLSLSSRHSSPKHLS</sequence>
<dbReference type="EMBL" id="LR727230">
    <property type="protein sequence ID" value="VWO98859.1"/>
    <property type="molecule type" value="Genomic_DNA"/>
</dbReference>